<evidence type="ECO:0000313" key="6">
    <source>
        <dbReference type="EMBL" id="PJE75675.1"/>
    </source>
</evidence>
<dbReference type="InterPro" id="IPR042177">
    <property type="entry name" value="Cell/Rod_1"/>
</dbReference>
<evidence type="ECO:0000313" key="7">
    <source>
        <dbReference type="Proteomes" id="UP000231152"/>
    </source>
</evidence>
<dbReference type="Pfam" id="PF04085">
    <property type="entry name" value="MreC"/>
    <property type="match status" value="1"/>
</dbReference>
<protein>
    <recommendedName>
        <fullName evidence="2">Cell shape-determining protein MreC</fullName>
    </recommendedName>
    <alternativeName>
        <fullName evidence="4">Cell shape protein MreC</fullName>
    </alternativeName>
</protein>
<dbReference type="GO" id="GO:0005886">
    <property type="term" value="C:plasma membrane"/>
    <property type="evidence" value="ECO:0007669"/>
    <property type="project" value="TreeGrafter"/>
</dbReference>
<dbReference type="AlphaFoldDB" id="A0A2M8LE23"/>
<accession>A0A2M8LE23</accession>
<sequence>MRFRLRQRMALFLLLCVLLVAIELTPVGKQMSARVVGLTQPIERGLYVMSSTVRGTFYHLLVGGEVADKIASLEGEVARLAIDRARFEQLTAENDELRSITGFQSTILGTVVPLQVIGFDPRAPKDLLRLDGGRQRGIAEGSAVVTINGNLIGVIADVGEQSSVFRLLSGSDLQIPARVPAHDGAFGILASPEGLSLTVQQIPKTATVTEGDVVVTGIGFPGLAPNIPIGSISSVRSTPEELWQKATLQPFATSGAPDIVSVIVLNDGA</sequence>
<dbReference type="GO" id="GO:0008360">
    <property type="term" value="P:regulation of cell shape"/>
    <property type="evidence" value="ECO:0007669"/>
    <property type="project" value="UniProtKB-KW"/>
</dbReference>
<evidence type="ECO:0000256" key="4">
    <source>
        <dbReference type="ARBA" id="ARBA00032089"/>
    </source>
</evidence>
<dbReference type="EMBL" id="PFET01000012">
    <property type="protein sequence ID" value="PJE75675.1"/>
    <property type="molecule type" value="Genomic_DNA"/>
</dbReference>
<evidence type="ECO:0000256" key="1">
    <source>
        <dbReference type="ARBA" id="ARBA00009369"/>
    </source>
</evidence>
<dbReference type="Gene3D" id="2.40.10.340">
    <property type="entry name" value="Rod shape-determining protein MreC, domain 1"/>
    <property type="match status" value="1"/>
</dbReference>
<name>A0A2M8LE23_9BACT</name>
<proteinExistence type="inferred from homology"/>
<reference evidence="6 7" key="1">
    <citation type="submission" date="2017-09" db="EMBL/GenBank/DDBJ databases">
        <title>Depth-based differentiation of microbial function through sediment-hosted aquifers and enrichment of novel symbionts in the deep terrestrial subsurface.</title>
        <authorList>
            <person name="Probst A.J."/>
            <person name="Ladd B."/>
            <person name="Jarett J.K."/>
            <person name="Geller-Mcgrath D.E."/>
            <person name="Sieber C.M."/>
            <person name="Emerson J.B."/>
            <person name="Anantharaman K."/>
            <person name="Thomas B.C."/>
            <person name="Malmstrom R."/>
            <person name="Stieglmeier M."/>
            <person name="Klingl A."/>
            <person name="Woyke T."/>
            <person name="Ryan C.M."/>
            <person name="Banfield J.F."/>
        </authorList>
    </citation>
    <scope>NUCLEOTIDE SEQUENCE [LARGE SCALE GENOMIC DNA]</scope>
    <source>
        <strain evidence="6">CG10_big_fil_rev_8_21_14_0_10_48_11</strain>
    </source>
</reference>
<dbReference type="PANTHER" id="PTHR34138">
    <property type="entry name" value="CELL SHAPE-DETERMINING PROTEIN MREC"/>
    <property type="match status" value="1"/>
</dbReference>
<feature type="domain" description="Rod shape-determining protein MreC beta-barrel core" evidence="5">
    <location>
        <begin position="116"/>
        <end position="263"/>
    </location>
</feature>
<comment type="caution">
    <text evidence="6">The sequence shown here is derived from an EMBL/GenBank/DDBJ whole genome shotgun (WGS) entry which is preliminary data.</text>
</comment>
<evidence type="ECO:0000259" key="5">
    <source>
        <dbReference type="Pfam" id="PF04085"/>
    </source>
</evidence>
<gene>
    <name evidence="6" type="ORF">COV04_03690</name>
</gene>
<dbReference type="Gene3D" id="2.40.10.350">
    <property type="entry name" value="Rod shape-determining protein MreC, domain 2"/>
    <property type="match status" value="1"/>
</dbReference>
<comment type="similarity">
    <text evidence="1">Belongs to the MreC family.</text>
</comment>
<dbReference type="InterPro" id="IPR007221">
    <property type="entry name" value="MreC"/>
</dbReference>
<organism evidence="6 7">
    <name type="scientific">Candidatus Uhrbacteria bacterium CG10_big_fil_rev_8_21_14_0_10_48_11</name>
    <dbReference type="NCBI Taxonomy" id="1975037"/>
    <lineage>
        <taxon>Bacteria</taxon>
        <taxon>Candidatus Uhriibacteriota</taxon>
    </lineage>
</organism>
<dbReference type="InterPro" id="IPR055342">
    <property type="entry name" value="MreC_beta-barrel_core"/>
</dbReference>
<keyword evidence="3" id="KW-0133">Cell shape</keyword>
<evidence type="ECO:0000256" key="2">
    <source>
        <dbReference type="ARBA" id="ARBA00013855"/>
    </source>
</evidence>
<dbReference type="Proteomes" id="UP000231152">
    <property type="component" value="Unassembled WGS sequence"/>
</dbReference>
<dbReference type="PANTHER" id="PTHR34138:SF1">
    <property type="entry name" value="CELL SHAPE-DETERMINING PROTEIN MREC"/>
    <property type="match status" value="1"/>
</dbReference>
<dbReference type="InterPro" id="IPR042175">
    <property type="entry name" value="Cell/Rod_MreC_2"/>
</dbReference>
<evidence type="ECO:0000256" key="3">
    <source>
        <dbReference type="ARBA" id="ARBA00022960"/>
    </source>
</evidence>